<feature type="transmembrane region" description="Helical" evidence="1">
    <location>
        <begin position="73"/>
        <end position="95"/>
    </location>
</feature>
<evidence type="ECO:0000313" key="3">
    <source>
        <dbReference type="Proteomes" id="UP000199334"/>
    </source>
</evidence>
<reference evidence="2 3" key="1">
    <citation type="submission" date="2016-10" db="EMBL/GenBank/DDBJ databases">
        <authorList>
            <person name="de Groot N.N."/>
        </authorList>
    </citation>
    <scope>NUCLEOTIDE SEQUENCE [LARGE SCALE GENOMIC DNA]</scope>
    <source>
        <strain evidence="2 3">CGMCC 1.3442</strain>
    </source>
</reference>
<keyword evidence="1" id="KW-0812">Transmembrane</keyword>
<dbReference type="EMBL" id="FNIG01000005">
    <property type="protein sequence ID" value="SDN48913.1"/>
    <property type="molecule type" value="Genomic_DNA"/>
</dbReference>
<dbReference type="OrthoDB" id="2606697at2"/>
<evidence type="ECO:0000256" key="1">
    <source>
        <dbReference type="SAM" id="Phobius"/>
    </source>
</evidence>
<dbReference type="STRING" id="237069.SAMN05216498_2381"/>
<feature type="transmembrane region" description="Helical" evidence="1">
    <location>
        <begin position="12"/>
        <end position="38"/>
    </location>
</feature>
<name>A0A1H0BTL7_9BACI</name>
<dbReference type="AlphaFoldDB" id="A0A1H0BTL7"/>
<feature type="transmembrane region" description="Helical" evidence="1">
    <location>
        <begin position="153"/>
        <end position="180"/>
    </location>
</feature>
<dbReference type="RefSeq" id="WP_093856803.1">
    <property type="nucleotide sequence ID" value="NZ_BJVZ01000008.1"/>
</dbReference>
<evidence type="ECO:0000313" key="2">
    <source>
        <dbReference type="EMBL" id="SDN48913.1"/>
    </source>
</evidence>
<proteinExistence type="predicted"/>
<protein>
    <recommendedName>
        <fullName evidence="4">DUF2975 domain-containing protein</fullName>
    </recommendedName>
</protein>
<organism evidence="2 3">
    <name type="scientific">Tenuibacillus multivorans</name>
    <dbReference type="NCBI Taxonomy" id="237069"/>
    <lineage>
        <taxon>Bacteria</taxon>
        <taxon>Bacillati</taxon>
        <taxon>Bacillota</taxon>
        <taxon>Bacilli</taxon>
        <taxon>Bacillales</taxon>
        <taxon>Bacillaceae</taxon>
        <taxon>Tenuibacillus</taxon>
    </lineage>
</organism>
<sequence length="190" mass="21543">MSLRPLFKAAYILFRTLFFVTLPIALFNCVYHIAFLFFPNSEFTSTFGELEPIFSYLTIDFQSSPTFLMNQNMMVLSFMSGITLFVLALIVLRLLDKLFQNVYHDSLFIKENVKLFYTMGILILTLGSLFFYIDGLIFEKTINALNITNASIAFSNISFVDTIVSGITLILIGAALKVAVQAVEENKYTI</sequence>
<gene>
    <name evidence="2" type="ORF">SAMN05216498_2381</name>
</gene>
<accession>A0A1H0BTL7</accession>
<keyword evidence="1" id="KW-1133">Transmembrane helix</keyword>
<evidence type="ECO:0008006" key="4">
    <source>
        <dbReference type="Google" id="ProtNLM"/>
    </source>
</evidence>
<dbReference type="Proteomes" id="UP000199334">
    <property type="component" value="Unassembled WGS sequence"/>
</dbReference>
<feature type="transmembrane region" description="Helical" evidence="1">
    <location>
        <begin position="115"/>
        <end position="133"/>
    </location>
</feature>
<keyword evidence="3" id="KW-1185">Reference proteome</keyword>
<keyword evidence="1" id="KW-0472">Membrane</keyword>